<evidence type="ECO:0000313" key="3">
    <source>
        <dbReference type="Proteomes" id="UP001596432"/>
    </source>
</evidence>
<feature type="domain" description="Domain of unknown function" evidence="1">
    <location>
        <begin position="8"/>
        <end position="178"/>
    </location>
</feature>
<dbReference type="InterPro" id="IPR058415">
    <property type="entry name" value="DUF8102"/>
</dbReference>
<evidence type="ECO:0000313" key="2">
    <source>
        <dbReference type="EMBL" id="MFC7140005.1"/>
    </source>
</evidence>
<organism evidence="2 3">
    <name type="scientific">Halosimplex aquaticum</name>
    <dbReference type="NCBI Taxonomy" id="3026162"/>
    <lineage>
        <taxon>Archaea</taxon>
        <taxon>Methanobacteriati</taxon>
        <taxon>Methanobacteriota</taxon>
        <taxon>Stenosarchaea group</taxon>
        <taxon>Halobacteria</taxon>
        <taxon>Halobacteriales</taxon>
        <taxon>Haloarculaceae</taxon>
        <taxon>Halosimplex</taxon>
    </lineage>
</organism>
<keyword evidence="3" id="KW-1185">Reference proteome</keyword>
<gene>
    <name evidence="2" type="ORF">ACFQMA_09180</name>
</gene>
<name>A0ABD5Y3T7_9EURY</name>
<evidence type="ECO:0000259" key="1">
    <source>
        <dbReference type="Pfam" id="PF26404"/>
    </source>
</evidence>
<dbReference type="EMBL" id="JBHTAS010000001">
    <property type="protein sequence ID" value="MFC7140005.1"/>
    <property type="molecule type" value="Genomic_DNA"/>
</dbReference>
<protein>
    <recommendedName>
        <fullName evidence="1">Domain of unknown function domain-containing protein</fullName>
    </recommendedName>
</protein>
<dbReference type="GeneID" id="78820277"/>
<dbReference type="RefSeq" id="WP_274325572.1">
    <property type="nucleotide sequence ID" value="NZ_CP118158.1"/>
</dbReference>
<dbReference type="Proteomes" id="UP001596432">
    <property type="component" value="Unassembled WGS sequence"/>
</dbReference>
<accession>A0ABD5Y3T7</accession>
<comment type="caution">
    <text evidence="2">The sequence shown here is derived from an EMBL/GenBank/DDBJ whole genome shotgun (WGS) entry which is preliminary data.</text>
</comment>
<reference evidence="2 3" key="1">
    <citation type="journal article" date="2019" name="Int. J. Syst. Evol. Microbiol.">
        <title>The Global Catalogue of Microorganisms (GCM) 10K type strain sequencing project: providing services to taxonomists for standard genome sequencing and annotation.</title>
        <authorList>
            <consortium name="The Broad Institute Genomics Platform"/>
            <consortium name="The Broad Institute Genome Sequencing Center for Infectious Disease"/>
            <person name="Wu L."/>
            <person name="Ma J."/>
        </authorList>
    </citation>
    <scope>NUCLEOTIDE SEQUENCE [LARGE SCALE GENOMIC DNA]</scope>
    <source>
        <strain evidence="2 3">XZYJT29</strain>
    </source>
</reference>
<sequence>MSSRKNAMLTTEDRKWLTGEKTYEGQHAKQQRYQRRRDIRERIYNSILDFSIVFEELDIEEHREIFGDVSDDGRQWMNDDAALRDGVRDGLAFLFYTVGVAALMRDDSGPTATVPEWMIKSGLQRAGQKDGFLVEDAQLDVEATDVAVPELLDALESGEDISPAGLYQLMESGALDADGVQECLREQFHAQRNDEEGV</sequence>
<proteinExistence type="predicted"/>
<dbReference type="AlphaFoldDB" id="A0ABD5Y3T7"/>
<dbReference type="Pfam" id="PF26404">
    <property type="entry name" value="DUF8102"/>
    <property type="match status" value="1"/>
</dbReference>